<keyword evidence="1" id="KW-0472">Membrane</keyword>
<evidence type="ECO:0000256" key="1">
    <source>
        <dbReference type="SAM" id="Phobius"/>
    </source>
</evidence>
<sequence length="222" mass="24809">MAELDLIPADYAQRQILLRRVRRFVAAVVSLACLLVLARGMLHLLTSAETGEVARLQGQERLWAQSKAQAEEYRKQKLATQRQLIALDELRGRDRLRLFLKAVDAAHVENVWFDEIRYYRRDNLPASDSPPAVARAGIIVVPEKNVPAPGTAPKAPDIEQRVGIVGHAINHATLAQFMRRLESQRGIADVSLVDTSPRSYPNALVIDLKLSLLVDEKARGRP</sequence>
<evidence type="ECO:0000313" key="2">
    <source>
        <dbReference type="EMBL" id="TMI70377.1"/>
    </source>
</evidence>
<protein>
    <recommendedName>
        <fullName evidence="4">PilN domain-containing protein</fullName>
    </recommendedName>
</protein>
<dbReference type="AlphaFoldDB" id="A0A537IGU3"/>
<reference evidence="2 3" key="1">
    <citation type="journal article" date="2019" name="Nat. Microbiol.">
        <title>Mediterranean grassland soil C-N compound turnover is dependent on rainfall and depth, and is mediated by genomically divergent microorganisms.</title>
        <authorList>
            <person name="Diamond S."/>
            <person name="Andeer P.F."/>
            <person name="Li Z."/>
            <person name="Crits-Christoph A."/>
            <person name="Burstein D."/>
            <person name="Anantharaman K."/>
            <person name="Lane K.R."/>
            <person name="Thomas B.C."/>
            <person name="Pan C."/>
            <person name="Northen T.R."/>
            <person name="Banfield J.F."/>
        </authorList>
    </citation>
    <scope>NUCLEOTIDE SEQUENCE [LARGE SCALE GENOMIC DNA]</scope>
    <source>
        <strain evidence="2">NP_8</strain>
    </source>
</reference>
<dbReference type="EMBL" id="VBAP01000145">
    <property type="protein sequence ID" value="TMI70377.1"/>
    <property type="molecule type" value="Genomic_DNA"/>
</dbReference>
<feature type="transmembrane region" description="Helical" evidence="1">
    <location>
        <begin position="24"/>
        <end position="45"/>
    </location>
</feature>
<organism evidence="2 3">
    <name type="scientific">Candidatus Segetimicrobium genomatis</name>
    <dbReference type="NCBI Taxonomy" id="2569760"/>
    <lineage>
        <taxon>Bacteria</taxon>
        <taxon>Bacillati</taxon>
        <taxon>Candidatus Sysuimicrobiota</taxon>
        <taxon>Candidatus Sysuimicrobiia</taxon>
        <taxon>Candidatus Sysuimicrobiales</taxon>
        <taxon>Candidatus Segetimicrobiaceae</taxon>
        <taxon>Candidatus Segetimicrobium</taxon>
    </lineage>
</organism>
<keyword evidence="1" id="KW-0812">Transmembrane</keyword>
<evidence type="ECO:0000313" key="3">
    <source>
        <dbReference type="Proteomes" id="UP000318834"/>
    </source>
</evidence>
<dbReference type="Proteomes" id="UP000318834">
    <property type="component" value="Unassembled WGS sequence"/>
</dbReference>
<proteinExistence type="predicted"/>
<evidence type="ECO:0008006" key="4">
    <source>
        <dbReference type="Google" id="ProtNLM"/>
    </source>
</evidence>
<accession>A0A537IGU3</accession>
<name>A0A537IGU3_9BACT</name>
<comment type="caution">
    <text evidence="2">The sequence shown here is derived from an EMBL/GenBank/DDBJ whole genome shotgun (WGS) entry which is preliminary data.</text>
</comment>
<keyword evidence="1" id="KW-1133">Transmembrane helix</keyword>
<gene>
    <name evidence="2" type="ORF">E6H05_13645</name>
</gene>